<protein>
    <submittedName>
        <fullName evidence="2">Uncharacterized protein</fullName>
    </submittedName>
</protein>
<feature type="compositionally biased region" description="Basic residues" evidence="1">
    <location>
        <begin position="37"/>
        <end position="47"/>
    </location>
</feature>
<dbReference type="AlphaFoldDB" id="A0A366DLI7"/>
<gene>
    <name evidence="2" type="ORF">DFR47_11111</name>
</gene>
<dbReference type="EMBL" id="QNRH01000011">
    <property type="protein sequence ID" value="RBO90916.1"/>
    <property type="molecule type" value="Genomic_DNA"/>
</dbReference>
<comment type="caution">
    <text evidence="2">The sequence shown here is derived from an EMBL/GenBank/DDBJ whole genome shotgun (WGS) entry which is preliminary data.</text>
</comment>
<feature type="compositionally biased region" description="Low complexity" evidence="1">
    <location>
        <begin position="8"/>
        <end position="26"/>
    </location>
</feature>
<keyword evidence="3" id="KW-1185">Reference proteome</keyword>
<evidence type="ECO:0000313" key="3">
    <source>
        <dbReference type="Proteomes" id="UP000252893"/>
    </source>
</evidence>
<name>A0A366DLI7_9HYPH</name>
<accession>A0A366DLI7</accession>
<reference evidence="2 3" key="1">
    <citation type="submission" date="2018-06" db="EMBL/GenBank/DDBJ databases">
        <title>Genomic Encyclopedia of Type Strains, Phase IV (KMG-IV): sequencing the most valuable type-strain genomes for metagenomic binning, comparative biology and taxonomic classification.</title>
        <authorList>
            <person name="Goeker M."/>
        </authorList>
    </citation>
    <scope>NUCLEOTIDE SEQUENCE [LARGE SCALE GENOMIC DNA]</scope>
    <source>
        <strain evidence="2 3">DSM 25619</strain>
    </source>
</reference>
<organism evidence="2 3">
    <name type="scientific">Pseudochrobactrum asaccharolyticum</name>
    <dbReference type="NCBI Taxonomy" id="354351"/>
    <lineage>
        <taxon>Bacteria</taxon>
        <taxon>Pseudomonadati</taxon>
        <taxon>Pseudomonadota</taxon>
        <taxon>Alphaproteobacteria</taxon>
        <taxon>Hyphomicrobiales</taxon>
        <taxon>Brucellaceae</taxon>
        <taxon>Pseudochrobactrum</taxon>
    </lineage>
</organism>
<feature type="region of interest" description="Disordered" evidence="1">
    <location>
        <begin position="1"/>
        <end position="55"/>
    </location>
</feature>
<sequence length="135" mass="14675">MAKASEKTGSTIRLRKTTTTATGTETIDVEVTSHQAKQARTRAKNRPKPAQIVSPPALKVFAHHDELVSRMRALPQASGDLEAGIRVMVQATVVNGGRYLLEQVARTLQSEGRGDIATIIRQELKGGQTFVQVDK</sequence>
<proteinExistence type="predicted"/>
<dbReference type="Proteomes" id="UP000252893">
    <property type="component" value="Unassembled WGS sequence"/>
</dbReference>
<evidence type="ECO:0000313" key="2">
    <source>
        <dbReference type="EMBL" id="RBO90916.1"/>
    </source>
</evidence>
<evidence type="ECO:0000256" key="1">
    <source>
        <dbReference type="SAM" id="MobiDB-lite"/>
    </source>
</evidence>